<keyword evidence="4 6" id="KW-1133">Transmembrane helix</keyword>
<feature type="transmembrane region" description="Helical" evidence="6">
    <location>
        <begin position="355"/>
        <end position="375"/>
    </location>
</feature>
<dbReference type="SUPFAM" id="SSF103473">
    <property type="entry name" value="MFS general substrate transporter"/>
    <property type="match status" value="1"/>
</dbReference>
<evidence type="ECO:0000256" key="3">
    <source>
        <dbReference type="ARBA" id="ARBA00022692"/>
    </source>
</evidence>
<dbReference type="Pfam" id="PF07690">
    <property type="entry name" value="MFS_1"/>
    <property type="match status" value="1"/>
</dbReference>
<evidence type="ECO:0000259" key="7">
    <source>
        <dbReference type="PROSITE" id="PS50850"/>
    </source>
</evidence>
<dbReference type="GO" id="GO:0022857">
    <property type="term" value="F:transmembrane transporter activity"/>
    <property type="evidence" value="ECO:0007669"/>
    <property type="project" value="InterPro"/>
</dbReference>
<dbReference type="EMBL" id="AP035881">
    <property type="protein sequence ID" value="BFP47074.1"/>
    <property type="molecule type" value="Genomic_DNA"/>
</dbReference>
<dbReference type="PANTHER" id="PTHR23513">
    <property type="entry name" value="INTEGRAL MEMBRANE EFFLUX PROTEIN-RELATED"/>
    <property type="match status" value="1"/>
</dbReference>
<dbReference type="PROSITE" id="PS50850">
    <property type="entry name" value="MFS"/>
    <property type="match status" value="1"/>
</dbReference>
<name>A0AB33JV06_9ACTN</name>
<feature type="transmembrane region" description="Helical" evidence="6">
    <location>
        <begin position="31"/>
        <end position="52"/>
    </location>
</feature>
<feature type="transmembrane region" description="Helical" evidence="6">
    <location>
        <begin position="395"/>
        <end position="415"/>
    </location>
</feature>
<feature type="transmembrane region" description="Helical" evidence="6">
    <location>
        <begin position="233"/>
        <end position="252"/>
    </location>
</feature>
<keyword evidence="5 6" id="KW-0472">Membrane</keyword>
<evidence type="ECO:0000256" key="1">
    <source>
        <dbReference type="ARBA" id="ARBA00004651"/>
    </source>
</evidence>
<feature type="domain" description="Major facilitator superfamily (MFS) profile" evidence="7">
    <location>
        <begin position="21"/>
        <end position="412"/>
    </location>
</feature>
<feature type="transmembrane region" description="Helical" evidence="6">
    <location>
        <begin position="64"/>
        <end position="84"/>
    </location>
</feature>
<evidence type="ECO:0000256" key="6">
    <source>
        <dbReference type="SAM" id="Phobius"/>
    </source>
</evidence>
<evidence type="ECO:0000256" key="5">
    <source>
        <dbReference type="ARBA" id="ARBA00023136"/>
    </source>
</evidence>
<gene>
    <name evidence="8" type="ORF">KCMC57_34420</name>
</gene>
<dbReference type="CDD" id="cd06173">
    <property type="entry name" value="MFS_MefA_like"/>
    <property type="match status" value="1"/>
</dbReference>
<dbReference type="Gene3D" id="1.20.1250.20">
    <property type="entry name" value="MFS general substrate transporter like domains"/>
    <property type="match status" value="1"/>
</dbReference>
<keyword evidence="3 6" id="KW-0812">Transmembrane</keyword>
<dbReference type="GO" id="GO:0005886">
    <property type="term" value="C:plasma membrane"/>
    <property type="evidence" value="ECO:0007669"/>
    <property type="project" value="UniProtKB-SubCell"/>
</dbReference>
<dbReference type="InterPro" id="IPR020846">
    <property type="entry name" value="MFS_dom"/>
</dbReference>
<organism evidence="8">
    <name type="scientific">Kitasatospora sp. CMC57</name>
    <dbReference type="NCBI Taxonomy" id="3231513"/>
    <lineage>
        <taxon>Bacteria</taxon>
        <taxon>Bacillati</taxon>
        <taxon>Actinomycetota</taxon>
        <taxon>Actinomycetes</taxon>
        <taxon>Kitasatosporales</taxon>
        <taxon>Streptomycetaceae</taxon>
        <taxon>Kitasatospora</taxon>
    </lineage>
</organism>
<evidence type="ECO:0000256" key="4">
    <source>
        <dbReference type="ARBA" id="ARBA00022989"/>
    </source>
</evidence>
<accession>A0AB33JV06</accession>
<sequence>MAIDSRESEPAAPGLRHRLAVLSEPDFRRFFIGYTASLFGSSMAPVAVAFAVLDGGGSGTELGWVMAARILPIVLVLLVGGVFADRLGSRSVMLMSELLRGGVQAVFAVALMCGRPPLWVLVVLVTVWGVGEGFFLPAQGALVPDLVRQKQLLSEANALLGLARSVTTVAGPAVAGIVTATLGPATVLLVDAATYAVGAAALARLSLPPRAADAEAGSLLADLRQGWSAFRSLTWLWVTTLQMGLFNLLVWAPFLVLGPLTAQQRLGGARAWGLIMAVYGAGALLAGTAMLGRRPRRPLVVATVAALGWALPSASLAADAPLPLTVLAALFAGAGSAVCGTLYATATQQHVPPDVLARVTSFGALGAFALGPLGLAAAGPIADRLGTSAVLAAGALWQLGAVAATVAVPAVRALGSAVPARRGG</sequence>
<evidence type="ECO:0000256" key="2">
    <source>
        <dbReference type="ARBA" id="ARBA00022475"/>
    </source>
</evidence>
<reference evidence="8" key="1">
    <citation type="submission" date="2024-07" db="EMBL/GenBank/DDBJ databases">
        <title>Complete genome sequences of cellulolytic bacteria, Kitasatospora sp. CMC57 and Streptomyces sp. CMC78, isolated from Japanese agricultural soil.</title>
        <authorList>
            <person name="Hashimoto T."/>
            <person name="Ito M."/>
            <person name="Iwamoto M."/>
            <person name="Fukahori D."/>
            <person name="Shoda T."/>
            <person name="Sakoda M."/>
            <person name="Morohoshi T."/>
            <person name="Mitsuboshi M."/>
            <person name="Nishizawa T."/>
        </authorList>
    </citation>
    <scope>NUCLEOTIDE SEQUENCE</scope>
    <source>
        <strain evidence="8">CMC57</strain>
    </source>
</reference>
<dbReference type="AlphaFoldDB" id="A0AB33JV06"/>
<protein>
    <submittedName>
        <fullName evidence="8">MFS transporter</fullName>
    </submittedName>
</protein>
<dbReference type="PANTHER" id="PTHR23513:SF11">
    <property type="entry name" value="STAPHYLOFERRIN A TRANSPORTER"/>
    <property type="match status" value="1"/>
</dbReference>
<feature type="transmembrane region" description="Helical" evidence="6">
    <location>
        <begin position="299"/>
        <end position="318"/>
    </location>
</feature>
<comment type="subcellular location">
    <subcellularLocation>
        <location evidence="1">Cell membrane</location>
        <topology evidence="1">Multi-pass membrane protein</topology>
    </subcellularLocation>
</comment>
<feature type="transmembrane region" description="Helical" evidence="6">
    <location>
        <begin position="324"/>
        <end position="343"/>
    </location>
</feature>
<dbReference type="InterPro" id="IPR011701">
    <property type="entry name" value="MFS"/>
</dbReference>
<keyword evidence="2" id="KW-1003">Cell membrane</keyword>
<dbReference type="InterPro" id="IPR036259">
    <property type="entry name" value="MFS_trans_sf"/>
</dbReference>
<proteinExistence type="predicted"/>
<evidence type="ECO:0000313" key="8">
    <source>
        <dbReference type="EMBL" id="BFP47074.1"/>
    </source>
</evidence>
<feature type="transmembrane region" description="Helical" evidence="6">
    <location>
        <begin position="272"/>
        <end position="292"/>
    </location>
</feature>